<dbReference type="PANTHER" id="PTHR42044:SF2">
    <property type="entry name" value="DUF676 DOMAIN-CONTAINING PROTEIN"/>
    <property type="match status" value="1"/>
</dbReference>
<sequence length="437" mass="50290">MPHSTDPDANLPYIEPPSHEGLKAIKLPPPYTGTPWKIFVSDIKLFLQNFFYLPYLFAPLYPWHSGELCELYPSAENLTDIALHVVLSVMQLGFLISLFTLSFLPTFTYVGYVAVYLALNELICWHFNRGIPRSGLKSTEDDLSQSWPRHDDETWIFLNGICQVFGQNWFQKNIDRLSRTFHRPVIGIHNRTAGVVFDLIQCLIQRALLYATQDVRECYILVKNALLDDQKKKVVFILHSQGGIEGGMIIDWLLDEMPLDKLQKLEVYTFGNLANHFSNPCRGNDPSSPVIPHIEHYVNEKDFACRFGVLNFTRHYTQNENRFAGKVFINRSGGHQLNQHYLDDMFPLDEDLRQARDAKEGDFMNRKVRVRKDNTIKETKRAELPQGFTVTWDSGATNGEVRLDEVPRMGDLSRLWKYRNGQLPGSYKSALVDGTED</sequence>
<reference evidence="1" key="1">
    <citation type="submission" date="2021-05" db="EMBL/GenBank/DDBJ databases">
        <authorList>
            <person name="Khan N."/>
        </authorList>
    </citation>
    <scope>NUCLEOTIDE SEQUENCE</scope>
</reference>
<protein>
    <recommendedName>
        <fullName evidence="3">DUF676 domain-containing protein</fullName>
    </recommendedName>
</protein>
<dbReference type="Proteomes" id="UP000693738">
    <property type="component" value="Unassembled WGS sequence"/>
</dbReference>
<evidence type="ECO:0008006" key="3">
    <source>
        <dbReference type="Google" id="ProtNLM"/>
    </source>
</evidence>
<evidence type="ECO:0000313" key="1">
    <source>
        <dbReference type="EMBL" id="CAG7554766.1"/>
    </source>
</evidence>
<dbReference type="EMBL" id="CAJSTJ010000022">
    <property type="protein sequence ID" value="CAG7554766.1"/>
    <property type="molecule type" value="Genomic_DNA"/>
</dbReference>
<gene>
    <name evidence="1" type="ORF">FEQUK3_LOCUS453</name>
</gene>
<dbReference type="PANTHER" id="PTHR42044">
    <property type="entry name" value="DUF676 DOMAIN-CONTAINING PROTEIN-RELATED"/>
    <property type="match status" value="1"/>
</dbReference>
<accession>A0A8J2N681</accession>
<comment type="caution">
    <text evidence="1">The sequence shown here is derived from an EMBL/GenBank/DDBJ whole genome shotgun (WGS) entry which is preliminary data.</text>
</comment>
<name>A0A8J2N681_FUSEQ</name>
<evidence type="ECO:0000313" key="2">
    <source>
        <dbReference type="Proteomes" id="UP000693738"/>
    </source>
</evidence>
<proteinExistence type="predicted"/>
<organism evidence="1 2">
    <name type="scientific">Fusarium equiseti</name>
    <name type="common">Fusarium scirpi</name>
    <dbReference type="NCBI Taxonomy" id="61235"/>
    <lineage>
        <taxon>Eukaryota</taxon>
        <taxon>Fungi</taxon>
        <taxon>Dikarya</taxon>
        <taxon>Ascomycota</taxon>
        <taxon>Pezizomycotina</taxon>
        <taxon>Sordariomycetes</taxon>
        <taxon>Hypocreomycetidae</taxon>
        <taxon>Hypocreales</taxon>
        <taxon>Nectriaceae</taxon>
        <taxon>Fusarium</taxon>
        <taxon>Fusarium incarnatum-equiseti species complex</taxon>
    </lineage>
</organism>
<dbReference type="AlphaFoldDB" id="A0A8J2N681"/>